<gene>
    <name evidence="1" type="ordered locus">Caka_2712</name>
</gene>
<keyword evidence="2" id="KW-1185">Reference proteome</keyword>
<dbReference type="AlphaFoldDB" id="D5EPZ4"/>
<sequence length="66" mass="7305">MVAQVRLSGMSLSNARETVLRFLNEITTQRNAAVRTLQIDPLDQLRNNDVAARASAADRWGQPSLP</sequence>
<reference evidence="1 2" key="1">
    <citation type="journal article" date="2010" name="Stand. Genomic Sci.">
        <title>Complete genome sequence of Coraliomargarita akajimensis type strain (04OKA010-24).</title>
        <authorList>
            <person name="Mavromatis K."/>
            <person name="Abt B."/>
            <person name="Brambilla E."/>
            <person name="Lapidus A."/>
            <person name="Copeland A."/>
            <person name="Deshpande S."/>
            <person name="Nolan M."/>
            <person name="Lucas S."/>
            <person name="Tice H."/>
            <person name="Cheng J.F."/>
            <person name="Han C."/>
            <person name="Detter J.C."/>
            <person name="Woyke T."/>
            <person name="Goodwin L."/>
            <person name="Pitluck S."/>
            <person name="Held B."/>
            <person name="Brettin T."/>
            <person name="Tapia R."/>
            <person name="Ivanova N."/>
            <person name="Mikhailova N."/>
            <person name="Pati A."/>
            <person name="Liolios K."/>
            <person name="Chen A."/>
            <person name="Palaniappan K."/>
            <person name="Land M."/>
            <person name="Hauser L."/>
            <person name="Chang Y.J."/>
            <person name="Jeffries C.D."/>
            <person name="Rohde M."/>
            <person name="Goker M."/>
            <person name="Bristow J."/>
            <person name="Eisen J.A."/>
            <person name="Markowitz V."/>
            <person name="Hugenholtz P."/>
            <person name="Klenk H.P."/>
            <person name="Kyrpides N.C."/>
        </authorList>
    </citation>
    <scope>NUCLEOTIDE SEQUENCE [LARGE SCALE GENOMIC DNA]</scope>
    <source>
        <strain evidence="2">DSM 45221 / IAM 15411 / JCM 23193 / KCTC 12865</strain>
    </source>
</reference>
<dbReference type="KEGG" id="caa:Caka_2712"/>
<dbReference type="Proteomes" id="UP000000925">
    <property type="component" value="Chromosome"/>
</dbReference>
<dbReference type="EMBL" id="CP001998">
    <property type="protein sequence ID" value="ADE55727.1"/>
    <property type="molecule type" value="Genomic_DNA"/>
</dbReference>
<name>D5EPZ4_CORAD</name>
<organism evidence="1 2">
    <name type="scientific">Coraliomargarita akajimensis (strain DSM 45221 / IAM 15411 / JCM 23193 / KCTC 12865 / 04OKA010-24)</name>
    <dbReference type="NCBI Taxonomy" id="583355"/>
    <lineage>
        <taxon>Bacteria</taxon>
        <taxon>Pseudomonadati</taxon>
        <taxon>Verrucomicrobiota</taxon>
        <taxon>Opitutia</taxon>
        <taxon>Puniceicoccales</taxon>
        <taxon>Coraliomargaritaceae</taxon>
        <taxon>Coraliomargarita</taxon>
    </lineage>
</organism>
<evidence type="ECO:0000313" key="2">
    <source>
        <dbReference type="Proteomes" id="UP000000925"/>
    </source>
</evidence>
<evidence type="ECO:0000313" key="1">
    <source>
        <dbReference type="EMBL" id="ADE55727.1"/>
    </source>
</evidence>
<protein>
    <submittedName>
        <fullName evidence="1">Uncharacterized protein</fullName>
    </submittedName>
</protein>
<accession>D5EPZ4</accession>
<dbReference type="HOGENOM" id="CLU_2823761_0_0_0"/>
<proteinExistence type="predicted"/>